<dbReference type="Proteomes" id="UP000243376">
    <property type="component" value="Unassembled WGS sequence"/>
</dbReference>
<evidence type="ECO:0000259" key="1">
    <source>
        <dbReference type="Pfam" id="PF00535"/>
    </source>
</evidence>
<gene>
    <name evidence="2" type="ORF">C0184_14350</name>
</gene>
<evidence type="ECO:0000313" key="2">
    <source>
        <dbReference type="EMBL" id="PMP75008.1"/>
    </source>
</evidence>
<protein>
    <submittedName>
        <fullName evidence="2">Glycosyl transferase</fullName>
    </submittedName>
</protein>
<proteinExistence type="predicted"/>
<accession>A0A2J6WVM0</accession>
<dbReference type="InterPro" id="IPR029044">
    <property type="entry name" value="Nucleotide-diphossugar_trans"/>
</dbReference>
<evidence type="ECO:0000313" key="3">
    <source>
        <dbReference type="Proteomes" id="UP000243376"/>
    </source>
</evidence>
<dbReference type="SUPFAM" id="SSF53448">
    <property type="entry name" value="Nucleotide-diphospho-sugar transferases"/>
    <property type="match status" value="1"/>
</dbReference>
<dbReference type="InterPro" id="IPR001173">
    <property type="entry name" value="Glyco_trans_2-like"/>
</dbReference>
<organism evidence="2 3">
    <name type="scientific">Chloroflexus aggregans</name>
    <dbReference type="NCBI Taxonomy" id="152260"/>
    <lineage>
        <taxon>Bacteria</taxon>
        <taxon>Bacillati</taxon>
        <taxon>Chloroflexota</taxon>
        <taxon>Chloroflexia</taxon>
        <taxon>Chloroflexales</taxon>
        <taxon>Chloroflexineae</taxon>
        <taxon>Chloroflexaceae</taxon>
        <taxon>Chloroflexus</taxon>
    </lineage>
</organism>
<dbReference type="AlphaFoldDB" id="A0A2J6WVM0"/>
<feature type="domain" description="Glycosyltransferase 2-like" evidence="1">
    <location>
        <begin position="10"/>
        <end position="177"/>
    </location>
</feature>
<dbReference type="CDD" id="cd00761">
    <property type="entry name" value="Glyco_tranf_GTA_type"/>
    <property type="match status" value="1"/>
</dbReference>
<keyword evidence="2" id="KW-0808">Transferase</keyword>
<name>A0A2J6WVM0_9CHLR</name>
<dbReference type="Pfam" id="PF00535">
    <property type="entry name" value="Glycos_transf_2"/>
    <property type="match status" value="1"/>
</dbReference>
<dbReference type="GO" id="GO:0016758">
    <property type="term" value="F:hexosyltransferase activity"/>
    <property type="evidence" value="ECO:0007669"/>
    <property type="project" value="UniProtKB-ARBA"/>
</dbReference>
<dbReference type="PANTHER" id="PTHR22916">
    <property type="entry name" value="GLYCOSYLTRANSFERASE"/>
    <property type="match status" value="1"/>
</dbReference>
<reference evidence="2 3" key="1">
    <citation type="submission" date="2018-01" db="EMBL/GenBank/DDBJ databases">
        <title>Metagenomic assembled genomes from two thermal pools in the Uzon Caldera, Kamchatka, Russia.</title>
        <authorList>
            <person name="Wilkins L."/>
            <person name="Ettinger C."/>
        </authorList>
    </citation>
    <scope>NUCLEOTIDE SEQUENCE [LARGE SCALE GENOMIC DNA]</scope>
    <source>
        <strain evidence="2">ZAV-02</strain>
    </source>
</reference>
<comment type="caution">
    <text evidence="2">The sequence shown here is derived from an EMBL/GenBank/DDBJ whole genome shotgun (WGS) entry which is preliminary data.</text>
</comment>
<dbReference type="EMBL" id="PNIQ01000962">
    <property type="protein sequence ID" value="PMP75008.1"/>
    <property type="molecule type" value="Genomic_DNA"/>
</dbReference>
<dbReference type="PANTHER" id="PTHR22916:SF3">
    <property type="entry name" value="UDP-GLCNAC:BETAGAL BETA-1,3-N-ACETYLGLUCOSAMINYLTRANSFERASE-LIKE PROTEIN 1"/>
    <property type="match status" value="1"/>
</dbReference>
<dbReference type="Gene3D" id="3.90.550.10">
    <property type="entry name" value="Spore Coat Polysaccharide Biosynthesis Protein SpsA, Chain A"/>
    <property type="match status" value="1"/>
</dbReference>
<sequence>MQTTTAPLLSVTVLNYNYAYYLPNCLDSILQQSFRDFELILINDCSTDNSLAVIEPYLHDPRVRLIHHEQNKGFVASLIEGMQESRGRYLSVISADDWVVSQHAFAQQVAILEQNPQVVMVFSAYGLYANEWTLNFVSRAADHSYIRDGRDVFADFLLKGYPQHSGTMIRKSAYEAIGGYDPTLIWSLDAQMWLGLCHFGDVAYVDEMLYAYRRHPSSMSKNPAALRNAILELFRIFDWTFSLMPAEERQRQRWLYRKARQRALISFAADAVFSGNVRLGWQFFRVGLQVSPGETLFQKGTVAMALRALLGAHLYRRLFQRRQAISNDTTVSSAV</sequence>